<feature type="signal peptide" evidence="3">
    <location>
        <begin position="1"/>
        <end position="23"/>
    </location>
</feature>
<evidence type="ECO:0000256" key="2">
    <source>
        <dbReference type="SAM" id="MobiDB-lite"/>
    </source>
</evidence>
<dbReference type="InterPro" id="IPR005754">
    <property type="entry name" value="Sortase"/>
</dbReference>
<dbReference type="Pfam" id="PF04203">
    <property type="entry name" value="Sortase"/>
    <property type="match status" value="1"/>
</dbReference>
<dbReference type="InterPro" id="IPR006311">
    <property type="entry name" value="TAT_signal"/>
</dbReference>
<reference evidence="4" key="1">
    <citation type="submission" date="2024-05" db="EMBL/GenBank/DDBJ databases">
        <authorList>
            <person name="Kim S."/>
            <person name="Heo J."/>
            <person name="Choi H."/>
            <person name="Choi Y."/>
            <person name="Kwon S.-W."/>
            <person name="Kim Y."/>
        </authorList>
    </citation>
    <scope>NUCLEOTIDE SEQUENCE</scope>
    <source>
        <strain evidence="4">KACC 23699</strain>
    </source>
</reference>
<feature type="region of interest" description="Disordered" evidence="2">
    <location>
        <begin position="41"/>
        <end position="108"/>
    </location>
</feature>
<organism evidence="4">
    <name type="scientific">Pedococcus sp. KACC 23699</name>
    <dbReference type="NCBI Taxonomy" id="3149228"/>
    <lineage>
        <taxon>Bacteria</taxon>
        <taxon>Bacillati</taxon>
        <taxon>Actinomycetota</taxon>
        <taxon>Actinomycetes</taxon>
        <taxon>Micrococcales</taxon>
        <taxon>Intrasporangiaceae</taxon>
        <taxon>Pedococcus</taxon>
    </lineage>
</organism>
<evidence type="ECO:0000313" key="4">
    <source>
        <dbReference type="EMBL" id="XBO42365.1"/>
    </source>
</evidence>
<dbReference type="InterPro" id="IPR042001">
    <property type="entry name" value="Sortase_F"/>
</dbReference>
<dbReference type="PROSITE" id="PS51318">
    <property type="entry name" value="TAT"/>
    <property type="match status" value="1"/>
</dbReference>
<keyword evidence="3" id="KW-0732">Signal</keyword>
<feature type="compositionally biased region" description="Low complexity" evidence="2">
    <location>
        <begin position="41"/>
        <end position="54"/>
    </location>
</feature>
<proteinExistence type="predicted"/>
<dbReference type="RefSeq" id="WP_406829775.1">
    <property type="nucleotide sequence ID" value="NZ_CP157483.1"/>
</dbReference>
<dbReference type="Gene3D" id="2.40.260.10">
    <property type="entry name" value="Sortase"/>
    <property type="match status" value="1"/>
</dbReference>
<protein>
    <submittedName>
        <fullName evidence="4">Class F sortase</fullName>
    </submittedName>
</protein>
<feature type="compositionally biased region" description="Low complexity" evidence="2">
    <location>
        <begin position="83"/>
        <end position="97"/>
    </location>
</feature>
<keyword evidence="1" id="KW-0378">Hydrolase</keyword>
<evidence type="ECO:0000256" key="3">
    <source>
        <dbReference type="SAM" id="SignalP"/>
    </source>
</evidence>
<dbReference type="CDD" id="cd05829">
    <property type="entry name" value="Sortase_F"/>
    <property type="match status" value="1"/>
</dbReference>
<name>A0AAU7JQB7_9MICO</name>
<dbReference type="GO" id="GO:0016787">
    <property type="term" value="F:hydrolase activity"/>
    <property type="evidence" value="ECO:0007669"/>
    <property type="project" value="UniProtKB-KW"/>
</dbReference>
<feature type="chain" id="PRO_5043963916" evidence="3">
    <location>
        <begin position="24"/>
        <end position="245"/>
    </location>
</feature>
<evidence type="ECO:0000256" key="1">
    <source>
        <dbReference type="ARBA" id="ARBA00022801"/>
    </source>
</evidence>
<dbReference type="AlphaFoldDB" id="A0AAU7JQB7"/>
<dbReference type="InterPro" id="IPR023365">
    <property type="entry name" value="Sortase_dom-sf"/>
</dbReference>
<feature type="compositionally biased region" description="Pro residues" evidence="2">
    <location>
        <begin position="70"/>
        <end position="82"/>
    </location>
</feature>
<accession>A0AAU7JQB7</accession>
<dbReference type="SUPFAM" id="SSF63817">
    <property type="entry name" value="Sortase"/>
    <property type="match status" value="1"/>
</dbReference>
<dbReference type="EMBL" id="CP157483">
    <property type="protein sequence ID" value="XBO42365.1"/>
    <property type="molecule type" value="Genomic_DNA"/>
</dbReference>
<sequence length="245" mass="24631">MTGSRRRVAAAAAAALLAGALTAWVTRPGVTDDAGALRRAAVATPASAATTAPSTSPPSTSPPSASNPGPSAPGPSARPTPGPTATGQATSTPTGAPLGPPSRLEVPQLGARMVVEAVGVDRRGDMGIPPDPRIAGWYRFGASPGSAHGATVLAAHVDDRTYGIGPLARLSTLRRGDAVTVMVGATVHRYRVTTVLRLDKDSLDTAALFDLDGPARLHLVTCGGAFDPATGHYEDNIVVVASPVG</sequence>
<gene>
    <name evidence="4" type="ORF">ABEG17_12325</name>
</gene>